<evidence type="ECO:0000256" key="1">
    <source>
        <dbReference type="ARBA" id="ARBA00000012"/>
    </source>
</evidence>
<dbReference type="HOGENOM" id="CLU_017222_0_0_2"/>
<dbReference type="EMBL" id="KE356561">
    <property type="protein sequence ID" value="ERG96826.1"/>
    <property type="molecule type" value="Genomic_DNA"/>
</dbReference>
<evidence type="ECO:0000256" key="3">
    <source>
        <dbReference type="ARBA" id="ARBA00004763"/>
    </source>
</evidence>
<feature type="domain" description="Pterin-binding" evidence="10">
    <location>
        <begin position="333"/>
        <end position="583"/>
    </location>
</feature>
<keyword evidence="5" id="KW-0808">Transferase</keyword>
<dbReference type="Proteomes" id="UP000030710">
    <property type="component" value="Unassembled WGS sequence"/>
</dbReference>
<dbReference type="InterPro" id="IPR011005">
    <property type="entry name" value="Dihydropteroate_synth-like_sf"/>
</dbReference>
<evidence type="ECO:0000256" key="8">
    <source>
        <dbReference type="ARBA" id="ARBA00022909"/>
    </source>
</evidence>
<dbReference type="PROSITE" id="PS50972">
    <property type="entry name" value="PTERIN_BINDING"/>
    <property type="match status" value="1"/>
</dbReference>
<dbReference type="Pfam" id="PF00809">
    <property type="entry name" value="Pterin_bind"/>
    <property type="match status" value="1"/>
</dbReference>
<comment type="catalytic activity">
    <reaction evidence="1">
        <text>(7,8-dihydropterin-6-yl)methyl diphosphate + 4-aminobenzoate = 7,8-dihydropteroate + diphosphate</text>
        <dbReference type="Rhea" id="RHEA:19949"/>
        <dbReference type="ChEBI" id="CHEBI:17836"/>
        <dbReference type="ChEBI" id="CHEBI:17839"/>
        <dbReference type="ChEBI" id="CHEBI:33019"/>
        <dbReference type="ChEBI" id="CHEBI:72950"/>
        <dbReference type="EC" id="2.5.1.15"/>
    </reaction>
</comment>
<evidence type="ECO:0000256" key="2">
    <source>
        <dbReference type="ARBA" id="ARBA00001946"/>
    </source>
</evidence>
<dbReference type="PANTHER" id="PTHR20941:SF1">
    <property type="entry name" value="FOLIC ACID SYNTHESIS PROTEIN FOL1"/>
    <property type="match status" value="1"/>
</dbReference>
<dbReference type="GO" id="GO:0046872">
    <property type="term" value="F:metal ion binding"/>
    <property type="evidence" value="ECO:0007669"/>
    <property type="project" value="UniProtKB-KW"/>
</dbReference>
<dbReference type="InterPro" id="IPR000489">
    <property type="entry name" value="Pterin-binding_dom"/>
</dbReference>
<dbReference type="InterPro" id="IPR045031">
    <property type="entry name" value="DHP_synth-like"/>
</dbReference>
<dbReference type="SUPFAM" id="SSF51717">
    <property type="entry name" value="Dihydropteroate synthetase-like"/>
    <property type="match status" value="1"/>
</dbReference>
<dbReference type="EC" id="2.5.1.15" evidence="4"/>
<dbReference type="eggNOG" id="arCOG02817">
    <property type="taxonomic scope" value="Archaea"/>
</dbReference>
<keyword evidence="6" id="KW-0479">Metal-binding</keyword>
<dbReference type="STRING" id="1238425.J07HQW2_03310"/>
<keyword evidence="8" id="KW-0289">Folate biosynthesis</keyword>
<dbReference type="PROSITE" id="PS00792">
    <property type="entry name" value="DHPS_1"/>
    <property type="match status" value="1"/>
</dbReference>
<dbReference type="GO" id="GO:0046656">
    <property type="term" value="P:folic acid biosynthetic process"/>
    <property type="evidence" value="ECO:0007669"/>
    <property type="project" value="UniProtKB-KW"/>
</dbReference>
<dbReference type="Gene3D" id="3.90.190.20">
    <property type="entry name" value="Mur ligase, C-terminal domain"/>
    <property type="match status" value="1"/>
</dbReference>
<reference evidence="11 12" key="1">
    <citation type="journal article" date="2013" name="PLoS ONE">
        <title>Assembly-driven community genomics of a hypersaline microbial ecosystem.</title>
        <authorList>
            <person name="Podell S."/>
            <person name="Ugalde J.A."/>
            <person name="Narasingarao P."/>
            <person name="Banfield J.F."/>
            <person name="Heidelberg K.B."/>
            <person name="Allen E.E."/>
        </authorList>
    </citation>
    <scope>NUCLEOTIDE SEQUENCE [LARGE SCALE GENOMIC DNA]</scope>
    <source>
        <strain evidence="12">J07HQW2</strain>
    </source>
</reference>
<evidence type="ECO:0000256" key="5">
    <source>
        <dbReference type="ARBA" id="ARBA00022679"/>
    </source>
</evidence>
<feature type="region of interest" description="Disordered" evidence="9">
    <location>
        <begin position="583"/>
        <end position="604"/>
    </location>
</feature>
<dbReference type="Pfam" id="PF02875">
    <property type="entry name" value="Mur_ligase_C"/>
    <property type="match status" value="1"/>
</dbReference>
<evidence type="ECO:0000256" key="4">
    <source>
        <dbReference type="ARBA" id="ARBA00012458"/>
    </source>
</evidence>
<name>U1PWL3_9EURY</name>
<protein>
    <recommendedName>
        <fullName evidence="4">dihydropteroate synthase</fullName>
        <ecNumber evidence="4">2.5.1.15</ecNumber>
    </recommendedName>
</protein>
<comment type="pathway">
    <text evidence="3">Cofactor biosynthesis; tetrahydrofolate biosynthesis; 7,8-dihydrofolate from 2-amino-4-hydroxy-6-hydroxymethyl-7,8-dihydropteridine diphosphate and 4-aminobenzoate: step 1/2.</text>
</comment>
<sequence>MPSPIESAVSIVGPEWAVETHTPLVGAHQATNAGIAAALARQVQDVSTEAIETGLRGATWPGRFELMSHDPRVVLDGSHNPGATATLGSLLERYEYDELHVVFAAMEDKDHEAMVHSLPPISTAYATEPAVDRAEKADTLASILDANAETVETIQSVPEATEEAIEAAGTESGALVVVTGSLYAVAEARDRWTRLVVPINQSSDVAAGVDDVKTNSNQTRNRVHPAYAEATFETDTTEITTQCFRTTLRPTQAEVFASHVNTIGGFSHQTTTGSPQKLTAVVFGGTTKELRSLSNSLADAGHGLRYLGTQIQRQLTEPASASVSMSRLSDTRTTVMGILNITPDSFYDGGEYNTVDAAMDQASTMIDAGVDILDVGGESTRPGAEPVSISEEIDRVVPVIEALSDLAAPVSIDTRKAAVADAALSAGADIVNDVSGFEDPEMPFVVAEHDAELVLMHSLSAPVDPDRRATYDDVVSDVMNELTEQLVRAERAGIQREQIIVDPGCGFGKSPAESFELVDRIGEFEALRCPVLVGHSRKSMLARMNQPNDERLSATIAVTTLAADRGADVVRVHDVGENAAAVRAAAAAKQPHRAEDNDTNTDDA</sequence>
<dbReference type="InterPro" id="IPR004101">
    <property type="entry name" value="Mur_ligase_C"/>
</dbReference>
<evidence type="ECO:0000256" key="9">
    <source>
        <dbReference type="SAM" id="MobiDB-lite"/>
    </source>
</evidence>
<evidence type="ECO:0000313" key="11">
    <source>
        <dbReference type="EMBL" id="ERG96826.1"/>
    </source>
</evidence>
<dbReference type="GO" id="GO:0016881">
    <property type="term" value="F:acid-amino acid ligase activity"/>
    <property type="evidence" value="ECO:0007669"/>
    <property type="project" value="InterPro"/>
</dbReference>
<evidence type="ECO:0000256" key="7">
    <source>
        <dbReference type="ARBA" id="ARBA00022842"/>
    </source>
</evidence>
<dbReference type="GO" id="GO:0005524">
    <property type="term" value="F:ATP binding"/>
    <property type="evidence" value="ECO:0007669"/>
    <property type="project" value="InterPro"/>
</dbReference>
<gene>
    <name evidence="11" type="ORF">J07HQW2_03310</name>
</gene>
<evidence type="ECO:0000256" key="6">
    <source>
        <dbReference type="ARBA" id="ARBA00022723"/>
    </source>
</evidence>
<comment type="cofactor">
    <cofactor evidence="2">
        <name>Mg(2+)</name>
        <dbReference type="ChEBI" id="CHEBI:18420"/>
    </cofactor>
</comment>
<accession>U1PWL3</accession>
<dbReference type="CDD" id="cd00739">
    <property type="entry name" value="DHPS"/>
    <property type="match status" value="1"/>
</dbReference>
<dbReference type="InterPro" id="IPR036615">
    <property type="entry name" value="Mur_ligase_C_dom_sf"/>
</dbReference>
<dbReference type="AlphaFoldDB" id="U1PWL3"/>
<evidence type="ECO:0000313" key="12">
    <source>
        <dbReference type="Proteomes" id="UP000030710"/>
    </source>
</evidence>
<dbReference type="GO" id="GO:0004156">
    <property type="term" value="F:dihydropteroate synthase activity"/>
    <property type="evidence" value="ECO:0007669"/>
    <property type="project" value="UniProtKB-EC"/>
</dbReference>
<dbReference type="SUPFAM" id="SSF53244">
    <property type="entry name" value="MurD-like peptide ligases, peptide-binding domain"/>
    <property type="match status" value="1"/>
</dbReference>
<dbReference type="SUPFAM" id="SSF53623">
    <property type="entry name" value="MurD-like peptide ligases, catalytic domain"/>
    <property type="match status" value="1"/>
</dbReference>
<dbReference type="Gene3D" id="3.40.1190.10">
    <property type="entry name" value="Mur-like, catalytic domain"/>
    <property type="match status" value="1"/>
</dbReference>
<keyword evidence="7" id="KW-0460">Magnesium</keyword>
<dbReference type="InterPro" id="IPR036565">
    <property type="entry name" value="Mur-like_cat_sf"/>
</dbReference>
<proteinExistence type="predicted"/>
<dbReference type="PANTHER" id="PTHR20941">
    <property type="entry name" value="FOLATE SYNTHESIS PROTEINS"/>
    <property type="match status" value="1"/>
</dbReference>
<dbReference type="PROSITE" id="PS00793">
    <property type="entry name" value="DHPS_2"/>
    <property type="match status" value="1"/>
</dbReference>
<dbReference type="GO" id="GO:0046654">
    <property type="term" value="P:tetrahydrofolate biosynthetic process"/>
    <property type="evidence" value="ECO:0007669"/>
    <property type="project" value="TreeGrafter"/>
</dbReference>
<dbReference type="Gene3D" id="3.20.20.20">
    <property type="entry name" value="Dihydropteroate synthase-like"/>
    <property type="match status" value="1"/>
</dbReference>
<evidence type="ECO:0000259" key="10">
    <source>
        <dbReference type="PROSITE" id="PS50972"/>
    </source>
</evidence>
<dbReference type="NCBIfam" id="TIGR01496">
    <property type="entry name" value="DHPS"/>
    <property type="match status" value="1"/>
</dbReference>
<organism evidence="11 12">
    <name type="scientific">Haloquadratum walsbyi J07HQW2</name>
    <dbReference type="NCBI Taxonomy" id="1238425"/>
    <lineage>
        <taxon>Archaea</taxon>
        <taxon>Methanobacteriati</taxon>
        <taxon>Methanobacteriota</taxon>
        <taxon>Stenosarchaea group</taxon>
        <taxon>Halobacteria</taxon>
        <taxon>Halobacteriales</taxon>
        <taxon>Haloferacaceae</taxon>
        <taxon>Haloquadratum</taxon>
    </lineage>
</organism>
<dbReference type="InterPro" id="IPR006390">
    <property type="entry name" value="DHP_synth_dom"/>
</dbReference>